<reference evidence="2" key="1">
    <citation type="submission" date="2019-10" db="EMBL/GenBank/DDBJ databases">
        <authorList>
            <consortium name="DOE Joint Genome Institute"/>
            <person name="Kuo A."/>
            <person name="Miyauchi S."/>
            <person name="Kiss E."/>
            <person name="Drula E."/>
            <person name="Kohler A."/>
            <person name="Sanchez-Garcia M."/>
            <person name="Andreopoulos B."/>
            <person name="Barry K.W."/>
            <person name="Bonito G."/>
            <person name="Buee M."/>
            <person name="Carver A."/>
            <person name="Chen C."/>
            <person name="Cichocki N."/>
            <person name="Clum A."/>
            <person name="Culley D."/>
            <person name="Crous P.W."/>
            <person name="Fauchery L."/>
            <person name="Girlanda M."/>
            <person name="Hayes R."/>
            <person name="Keri Z."/>
            <person name="LaButti K."/>
            <person name="Lipzen A."/>
            <person name="Lombard V."/>
            <person name="Magnuson J."/>
            <person name="Maillard F."/>
            <person name="Morin E."/>
            <person name="Murat C."/>
            <person name="Nolan M."/>
            <person name="Ohm R."/>
            <person name="Pangilinan J."/>
            <person name="Pereira M."/>
            <person name="Perotto S."/>
            <person name="Peter M."/>
            <person name="Riley R."/>
            <person name="Sitrit Y."/>
            <person name="Stielow B."/>
            <person name="Szollosi G."/>
            <person name="Zifcakova L."/>
            <person name="Stursova M."/>
            <person name="Spatafora J.W."/>
            <person name="Tedersoo L."/>
            <person name="Vaario L.-M."/>
            <person name="Yamada A."/>
            <person name="Yan M."/>
            <person name="Wang P."/>
            <person name="Xu J."/>
            <person name="Bruns T."/>
            <person name="Baldrian P."/>
            <person name="Vilgalys R."/>
            <person name="Henrissat B."/>
            <person name="Grigoriev I.V."/>
            <person name="Hibbett D."/>
            <person name="Nagy L.G."/>
            <person name="Martin F.M."/>
        </authorList>
    </citation>
    <scope>NUCLEOTIDE SEQUENCE</scope>
    <source>
        <strain evidence="2">BED1</strain>
    </source>
</reference>
<organism evidence="2 3">
    <name type="scientific">Boletus edulis BED1</name>
    <dbReference type="NCBI Taxonomy" id="1328754"/>
    <lineage>
        <taxon>Eukaryota</taxon>
        <taxon>Fungi</taxon>
        <taxon>Dikarya</taxon>
        <taxon>Basidiomycota</taxon>
        <taxon>Agaricomycotina</taxon>
        <taxon>Agaricomycetes</taxon>
        <taxon>Agaricomycetidae</taxon>
        <taxon>Boletales</taxon>
        <taxon>Boletineae</taxon>
        <taxon>Boletaceae</taxon>
        <taxon>Boletoideae</taxon>
        <taxon>Boletus</taxon>
    </lineage>
</organism>
<proteinExistence type="predicted"/>
<name>A0AAD4G5D4_BOLED</name>
<accession>A0AAD4G5D4</accession>
<comment type="caution">
    <text evidence="2">The sequence shown here is derived from an EMBL/GenBank/DDBJ whole genome shotgun (WGS) entry which is preliminary data.</text>
</comment>
<dbReference type="EMBL" id="WHUW01000425">
    <property type="protein sequence ID" value="KAF8414803.1"/>
    <property type="molecule type" value="Genomic_DNA"/>
</dbReference>
<keyword evidence="3" id="KW-1185">Reference proteome</keyword>
<dbReference type="PANTHER" id="PTHR28177:SF1">
    <property type="entry name" value="ALTERED INHERITANCE OF MITOCHONDRIA PROTEIN 19, MITOCHONDRIAL"/>
    <property type="match status" value="1"/>
</dbReference>
<dbReference type="GO" id="GO:0005739">
    <property type="term" value="C:mitochondrion"/>
    <property type="evidence" value="ECO:0007669"/>
    <property type="project" value="TreeGrafter"/>
</dbReference>
<evidence type="ECO:0000256" key="1">
    <source>
        <dbReference type="SAM" id="MobiDB-lite"/>
    </source>
</evidence>
<dbReference type="Proteomes" id="UP001194468">
    <property type="component" value="Unassembled WGS sequence"/>
</dbReference>
<reference evidence="2" key="2">
    <citation type="journal article" date="2020" name="Nat. Commun.">
        <title>Large-scale genome sequencing of mycorrhizal fungi provides insights into the early evolution of symbiotic traits.</title>
        <authorList>
            <person name="Miyauchi S."/>
            <person name="Kiss E."/>
            <person name="Kuo A."/>
            <person name="Drula E."/>
            <person name="Kohler A."/>
            <person name="Sanchez-Garcia M."/>
            <person name="Morin E."/>
            <person name="Andreopoulos B."/>
            <person name="Barry K.W."/>
            <person name="Bonito G."/>
            <person name="Buee M."/>
            <person name="Carver A."/>
            <person name="Chen C."/>
            <person name="Cichocki N."/>
            <person name="Clum A."/>
            <person name="Culley D."/>
            <person name="Crous P.W."/>
            <person name="Fauchery L."/>
            <person name="Girlanda M."/>
            <person name="Hayes R.D."/>
            <person name="Keri Z."/>
            <person name="LaButti K."/>
            <person name="Lipzen A."/>
            <person name="Lombard V."/>
            <person name="Magnuson J."/>
            <person name="Maillard F."/>
            <person name="Murat C."/>
            <person name="Nolan M."/>
            <person name="Ohm R.A."/>
            <person name="Pangilinan J."/>
            <person name="Pereira M.F."/>
            <person name="Perotto S."/>
            <person name="Peter M."/>
            <person name="Pfister S."/>
            <person name="Riley R."/>
            <person name="Sitrit Y."/>
            <person name="Stielow J.B."/>
            <person name="Szollosi G."/>
            <person name="Zifcakova L."/>
            <person name="Stursova M."/>
            <person name="Spatafora J.W."/>
            <person name="Tedersoo L."/>
            <person name="Vaario L.M."/>
            <person name="Yamada A."/>
            <person name="Yan M."/>
            <person name="Wang P."/>
            <person name="Xu J."/>
            <person name="Bruns T."/>
            <person name="Baldrian P."/>
            <person name="Vilgalys R."/>
            <person name="Dunand C."/>
            <person name="Henrissat B."/>
            <person name="Grigoriev I.V."/>
            <person name="Hibbett D."/>
            <person name="Nagy L.G."/>
            <person name="Martin F.M."/>
        </authorList>
    </citation>
    <scope>NUCLEOTIDE SEQUENCE</scope>
    <source>
        <strain evidence="2">BED1</strain>
    </source>
</reference>
<dbReference type="PANTHER" id="PTHR28177">
    <property type="entry name" value="ALTERED INHERITANCE OF MITOCHONDRIA PROTEIN 19, MITOCHONDRIAL"/>
    <property type="match status" value="1"/>
</dbReference>
<dbReference type="InterPro" id="IPR019419">
    <property type="entry name" value="AIM19"/>
</dbReference>
<sequence length="137" mass="14550">MNQQQESTPSTSALKSGDSTTSTEATGKFAYLQPYARSKFIALSSLVPPAALPPHTYCPPYLQRVGFSLAFGVATWAFSAGDVRNGAGIATAWSLIYLTLHARKSLRAPRHPVPLALSAGATACAALYGTEHFVYQS</sequence>
<feature type="region of interest" description="Disordered" evidence="1">
    <location>
        <begin position="1"/>
        <end position="21"/>
    </location>
</feature>
<dbReference type="Pfam" id="PF10315">
    <property type="entry name" value="Aim19"/>
    <property type="match status" value="1"/>
</dbReference>
<evidence type="ECO:0000313" key="3">
    <source>
        <dbReference type="Proteomes" id="UP001194468"/>
    </source>
</evidence>
<dbReference type="AlphaFoldDB" id="A0AAD4G5D4"/>
<evidence type="ECO:0000313" key="2">
    <source>
        <dbReference type="EMBL" id="KAF8414803.1"/>
    </source>
</evidence>
<gene>
    <name evidence="2" type="ORF">L210DRAFT_3617126</name>
</gene>
<protein>
    <submittedName>
        <fullName evidence="2">Uncharacterized protein</fullName>
    </submittedName>
</protein>